<feature type="binding site" evidence="6">
    <location>
        <begin position="3"/>
        <end position="14"/>
    </location>
    <ligand>
        <name>NAD(+)</name>
        <dbReference type="ChEBI" id="CHEBI:57540"/>
    </ligand>
</feature>
<dbReference type="RefSeq" id="WP_158355347.1">
    <property type="nucleotide sequence ID" value="NZ_CP034867.1"/>
</dbReference>
<dbReference type="NCBIfam" id="NF002650">
    <property type="entry name" value="PRK02318.2-2"/>
    <property type="match status" value="1"/>
</dbReference>
<dbReference type="EC" id="1.1.1.17" evidence="2 6"/>
<evidence type="ECO:0000256" key="3">
    <source>
        <dbReference type="ARBA" id="ARBA00016219"/>
    </source>
</evidence>
<comment type="catalytic activity">
    <reaction evidence="6">
        <text>D-mannitol 1-phosphate + NAD(+) = beta-D-fructose 6-phosphate + NADH + H(+)</text>
        <dbReference type="Rhea" id="RHEA:19661"/>
        <dbReference type="ChEBI" id="CHEBI:15378"/>
        <dbReference type="ChEBI" id="CHEBI:57540"/>
        <dbReference type="ChEBI" id="CHEBI:57634"/>
        <dbReference type="ChEBI" id="CHEBI:57945"/>
        <dbReference type="ChEBI" id="CHEBI:61381"/>
        <dbReference type="EC" id="1.1.1.17"/>
    </reaction>
</comment>
<dbReference type="Gene3D" id="1.10.1040.10">
    <property type="entry name" value="N-(1-d-carboxylethyl)-l-norvaline Dehydrogenase, domain 2"/>
    <property type="match status" value="1"/>
</dbReference>
<dbReference type="NCBIfam" id="NF002652">
    <property type="entry name" value="PRK02318.2-5"/>
    <property type="match status" value="1"/>
</dbReference>
<gene>
    <name evidence="6" type="primary">mtlD</name>
    <name evidence="9" type="ORF">D9V72_02905</name>
</gene>
<dbReference type="Proteomes" id="UP000298716">
    <property type="component" value="Chromosome"/>
</dbReference>
<evidence type="ECO:0000256" key="2">
    <source>
        <dbReference type="ARBA" id="ARBA00012939"/>
    </source>
</evidence>
<dbReference type="GO" id="GO:0005829">
    <property type="term" value="C:cytosol"/>
    <property type="evidence" value="ECO:0007669"/>
    <property type="project" value="TreeGrafter"/>
</dbReference>
<comment type="similarity">
    <text evidence="1 6">Belongs to the mannitol dehydrogenase family.</text>
</comment>
<dbReference type="GO" id="GO:0008926">
    <property type="term" value="F:mannitol-1-phosphate 5-dehydrogenase activity"/>
    <property type="evidence" value="ECO:0007669"/>
    <property type="project" value="UniProtKB-UniRule"/>
</dbReference>
<evidence type="ECO:0000256" key="6">
    <source>
        <dbReference type="HAMAP-Rule" id="MF_00196"/>
    </source>
</evidence>
<evidence type="ECO:0000256" key="4">
    <source>
        <dbReference type="ARBA" id="ARBA00023002"/>
    </source>
</evidence>
<dbReference type="Gene3D" id="3.40.50.720">
    <property type="entry name" value="NAD(P)-binding Rossmann-like Domain"/>
    <property type="match status" value="1"/>
</dbReference>
<dbReference type="InterPro" id="IPR013328">
    <property type="entry name" value="6PGD_dom2"/>
</dbReference>
<dbReference type="PANTHER" id="PTHR30524">
    <property type="entry name" value="MANNITOL-1-PHOSPHATE 5-DEHYDROGENASE"/>
    <property type="match status" value="1"/>
</dbReference>
<proteinExistence type="inferred from homology"/>
<dbReference type="GO" id="GO:0019592">
    <property type="term" value="P:mannitol catabolic process"/>
    <property type="evidence" value="ECO:0007669"/>
    <property type="project" value="TreeGrafter"/>
</dbReference>
<dbReference type="OrthoDB" id="271711at2"/>
<evidence type="ECO:0000259" key="7">
    <source>
        <dbReference type="Pfam" id="PF01232"/>
    </source>
</evidence>
<evidence type="ECO:0000256" key="5">
    <source>
        <dbReference type="ARBA" id="ARBA00023027"/>
    </source>
</evidence>
<feature type="domain" description="Mannitol dehydrogenase N-terminal" evidence="7">
    <location>
        <begin position="1"/>
        <end position="195"/>
    </location>
</feature>
<evidence type="ECO:0000256" key="1">
    <source>
        <dbReference type="ARBA" id="ARBA00006541"/>
    </source>
</evidence>
<reference evidence="9 10" key="1">
    <citation type="submission" date="2018-12" db="EMBL/GenBank/DDBJ databases">
        <authorList>
            <person name="Chong R.A."/>
        </authorList>
    </citation>
    <scope>NUCLEOTIDE SEQUENCE [LARGE SCALE GENOMIC DNA]</scope>
    <source>
        <strain evidence="9 10">Mga</strain>
    </source>
</reference>
<keyword evidence="5 6" id="KW-0520">NAD</keyword>
<sequence length="385" mass="43629">MKALHFGAGNIGRGFIGKTLSESGFNVIFSDVNQDIVDNINHNKEYSIKIIGTNEKNIFNIKDITAINANNPDIIKIVASVDLITTAVGPNTLDKIALIIVSGIILKIKNRSIKTLNIIACENKIKASSFLKKVVLEKLPIKYHDYLNKYIGFIDCSIDTIIPSVDKKDCLFLIVEDFKEWIVNITQFKGTLPKIVDMKMSNNLDAFIERKLFTLNTGHAIASYLGLIKKHKTMQEAISDKKIRVIVRCAMEESGSVLIKKYNFKKNDHLAYIDKIFSRFENPFLSDRLERIARNPVQKLRKEERLIKPLLGTIKYHLPFSNLIKGIAAALHYNNPNDLESIYISSLIKKQGLKNTLIKICNLCENSNVIDFIISEYNTIVQTIK</sequence>
<evidence type="ECO:0000259" key="8">
    <source>
        <dbReference type="Pfam" id="PF08125"/>
    </source>
</evidence>
<feature type="domain" description="Mannitol dehydrogenase C-terminal" evidence="8">
    <location>
        <begin position="203"/>
        <end position="354"/>
    </location>
</feature>
<protein>
    <recommendedName>
        <fullName evidence="3 6">Mannitol-1-phosphate 5-dehydrogenase</fullName>
        <ecNumber evidence="2 6">1.1.1.17</ecNumber>
    </recommendedName>
</protein>
<dbReference type="PRINTS" id="PR00084">
    <property type="entry name" value="MTLDHDRGNASE"/>
</dbReference>
<accession>A0A4D6YA54</accession>
<dbReference type="InterPro" id="IPR013118">
    <property type="entry name" value="Mannitol_DH_C"/>
</dbReference>
<dbReference type="NCBIfam" id="NF002646">
    <property type="entry name" value="PRK02318.1-2"/>
    <property type="match status" value="1"/>
</dbReference>
<dbReference type="InterPro" id="IPR036291">
    <property type="entry name" value="NAD(P)-bd_dom_sf"/>
</dbReference>
<dbReference type="InterPro" id="IPR000669">
    <property type="entry name" value="Mannitol_DH"/>
</dbReference>
<dbReference type="SUPFAM" id="SSF51735">
    <property type="entry name" value="NAD(P)-binding Rossmann-fold domains"/>
    <property type="match status" value="1"/>
</dbReference>
<dbReference type="SUPFAM" id="SSF48179">
    <property type="entry name" value="6-phosphogluconate dehydrogenase C-terminal domain-like"/>
    <property type="match status" value="1"/>
</dbReference>
<dbReference type="EMBL" id="CP034867">
    <property type="protein sequence ID" value="QCI22994.1"/>
    <property type="molecule type" value="Genomic_DNA"/>
</dbReference>
<dbReference type="Pfam" id="PF08125">
    <property type="entry name" value="Mannitol_dh_C"/>
    <property type="match status" value="1"/>
</dbReference>
<dbReference type="InterPro" id="IPR023028">
    <property type="entry name" value="Mannitol_1_phos_5_DH"/>
</dbReference>
<dbReference type="InterPro" id="IPR008927">
    <property type="entry name" value="6-PGluconate_DH-like_C_sf"/>
</dbReference>
<dbReference type="InterPro" id="IPR013131">
    <property type="entry name" value="Mannitol_DH_N"/>
</dbReference>
<keyword evidence="4 6" id="KW-0560">Oxidoreductase</keyword>
<dbReference type="Pfam" id="PF01232">
    <property type="entry name" value="Mannitol_dh"/>
    <property type="match status" value="1"/>
</dbReference>
<organism evidence="9 10">
    <name type="scientific">Buchnera aphidicola</name>
    <name type="common">Macrosiphum gaurae</name>
    <dbReference type="NCBI Taxonomy" id="2315801"/>
    <lineage>
        <taxon>Bacteria</taxon>
        <taxon>Pseudomonadati</taxon>
        <taxon>Pseudomonadota</taxon>
        <taxon>Gammaproteobacteria</taxon>
        <taxon>Enterobacterales</taxon>
        <taxon>Erwiniaceae</taxon>
        <taxon>Buchnera</taxon>
    </lineage>
</organism>
<dbReference type="HAMAP" id="MF_00196">
    <property type="entry name" value="Mannitol_dehydrog"/>
    <property type="match status" value="1"/>
</dbReference>
<name>A0A4D6YA54_9GAMM</name>
<evidence type="ECO:0000313" key="10">
    <source>
        <dbReference type="Proteomes" id="UP000298716"/>
    </source>
</evidence>
<dbReference type="PANTHER" id="PTHR30524:SF0">
    <property type="entry name" value="ALTRONATE OXIDOREDUCTASE-RELATED"/>
    <property type="match status" value="1"/>
</dbReference>
<reference evidence="9 10" key="2">
    <citation type="submission" date="2019-05" db="EMBL/GenBank/DDBJ databases">
        <title>Genome evolution of the obligate endosymbiont Buchnera aphidicola.</title>
        <authorList>
            <person name="Moran N.A."/>
        </authorList>
    </citation>
    <scope>NUCLEOTIDE SEQUENCE [LARGE SCALE GENOMIC DNA]</scope>
    <source>
        <strain evidence="9 10">Mga</strain>
    </source>
</reference>
<dbReference type="AlphaFoldDB" id="A0A4D6YA54"/>
<evidence type="ECO:0000313" key="9">
    <source>
        <dbReference type="EMBL" id="QCI22994.1"/>
    </source>
</evidence>